<reference evidence="3" key="1">
    <citation type="journal article" date="2019" name="Int. J. Syst. Evol. Microbiol.">
        <title>The Global Catalogue of Microorganisms (GCM) 10K type strain sequencing project: providing services to taxonomists for standard genome sequencing and annotation.</title>
        <authorList>
            <consortium name="The Broad Institute Genomics Platform"/>
            <consortium name="The Broad Institute Genome Sequencing Center for Infectious Disease"/>
            <person name="Wu L."/>
            <person name="Ma J."/>
        </authorList>
    </citation>
    <scope>NUCLEOTIDE SEQUENCE [LARGE SCALE GENOMIC DNA]</scope>
    <source>
        <strain evidence="3">JCM 13004</strain>
    </source>
</reference>
<accession>A0ABP4H4W1</accession>
<protein>
    <recommendedName>
        <fullName evidence="4">Protein involved in plasmid replication-relaxation</fullName>
    </recommendedName>
</protein>
<dbReference type="Proteomes" id="UP001500037">
    <property type="component" value="Unassembled WGS sequence"/>
</dbReference>
<organism evidence="2 3">
    <name type="scientific">Kitasatospora nipponensis</name>
    <dbReference type="NCBI Taxonomy" id="258049"/>
    <lineage>
        <taxon>Bacteria</taxon>
        <taxon>Bacillati</taxon>
        <taxon>Actinomycetota</taxon>
        <taxon>Actinomycetes</taxon>
        <taxon>Kitasatosporales</taxon>
        <taxon>Streptomycetaceae</taxon>
        <taxon>Kitasatospora</taxon>
    </lineage>
</organism>
<evidence type="ECO:0008006" key="4">
    <source>
        <dbReference type="Google" id="ProtNLM"/>
    </source>
</evidence>
<feature type="compositionally biased region" description="Pro residues" evidence="1">
    <location>
        <begin position="307"/>
        <end position="316"/>
    </location>
</feature>
<name>A0ABP4H4W1_9ACTN</name>
<dbReference type="Pfam" id="PF13814">
    <property type="entry name" value="Replic_Relax"/>
    <property type="match status" value="1"/>
</dbReference>
<dbReference type="SUPFAM" id="SSF46785">
    <property type="entry name" value="Winged helix' DNA-binding domain"/>
    <property type="match status" value="1"/>
</dbReference>
<comment type="caution">
    <text evidence="2">The sequence shown here is derived from an EMBL/GenBank/DDBJ whole genome shotgun (WGS) entry which is preliminary data.</text>
</comment>
<evidence type="ECO:0000256" key="1">
    <source>
        <dbReference type="SAM" id="MobiDB-lite"/>
    </source>
</evidence>
<dbReference type="InterPro" id="IPR036388">
    <property type="entry name" value="WH-like_DNA-bd_sf"/>
</dbReference>
<feature type="region of interest" description="Disordered" evidence="1">
    <location>
        <begin position="1"/>
        <end position="24"/>
    </location>
</feature>
<feature type="compositionally biased region" description="Low complexity" evidence="1">
    <location>
        <begin position="12"/>
        <end position="21"/>
    </location>
</feature>
<dbReference type="InterPro" id="IPR036390">
    <property type="entry name" value="WH_DNA-bd_sf"/>
</dbReference>
<keyword evidence="3" id="KW-1185">Reference proteome</keyword>
<sequence length="327" mass="35627">MRAVPPPRRRTPSPTGRSRPPLASLAGRMTDRDLWLLEMLHEHTTLTSTHLTDLLAVSRRSVNRRLATLTSLGVLHSFRPHHRPGSAPEHYVLGPAGAALLAARYATTPAALGWHPDQAPRTMFSPFLAHDLGVRTFFTQLARPARPGERLTTWWSEKRCGQLWADLTTPDGYGHCAGPGSGVSFFLEYDTGTESLPRLTAKLDGYAELATATRTRPLLLFTLHSSVREANLHDRLTGHPALDQLAVATTGRDQHHPTDRAWLPVASAGTRTRLIDLPTAWPADRRPGATSCDNTAGARPVGRRQIPAPPPLPPGEPAAAVRLPSRA</sequence>
<feature type="region of interest" description="Disordered" evidence="1">
    <location>
        <begin position="281"/>
        <end position="327"/>
    </location>
</feature>
<dbReference type="InterPro" id="IPR025855">
    <property type="entry name" value="Replic_Relax"/>
</dbReference>
<dbReference type="Gene3D" id="1.10.10.10">
    <property type="entry name" value="Winged helix-like DNA-binding domain superfamily/Winged helix DNA-binding domain"/>
    <property type="match status" value="1"/>
</dbReference>
<evidence type="ECO:0000313" key="2">
    <source>
        <dbReference type="EMBL" id="GAA1250596.1"/>
    </source>
</evidence>
<gene>
    <name evidence="2" type="ORF">GCM10009665_46610</name>
</gene>
<dbReference type="EMBL" id="BAAALF010000091">
    <property type="protein sequence ID" value="GAA1250596.1"/>
    <property type="molecule type" value="Genomic_DNA"/>
</dbReference>
<evidence type="ECO:0000313" key="3">
    <source>
        <dbReference type="Proteomes" id="UP001500037"/>
    </source>
</evidence>
<proteinExistence type="predicted"/>